<feature type="transmembrane region" description="Helical" evidence="1">
    <location>
        <begin position="7"/>
        <end position="29"/>
    </location>
</feature>
<accession>A0A1F8APH0</accession>
<keyword evidence="1" id="KW-1133">Transmembrane helix</keyword>
<evidence type="ECO:0000256" key="1">
    <source>
        <dbReference type="SAM" id="Phobius"/>
    </source>
</evidence>
<sequence length="124" mass="13674">MSEKLVGYVLLGVGVAAILFSVLNVYQVFTKKVEPINLFSFESVSLDFSKFADQAPADADFKQELVSSDKLNKPLNIAAHLFFMGFVASTGFKLASLGTQLLRTIKVELKEKEVLEKVTSQKNP</sequence>
<proteinExistence type="predicted"/>
<protein>
    <submittedName>
        <fullName evidence="2">Uncharacterized protein</fullName>
    </submittedName>
</protein>
<name>A0A1F8APH0_9BACT</name>
<organism evidence="2 3">
    <name type="scientific">Candidatus Woesebacteria bacterium RIFCSPHIGHO2_12_FULL_41_24</name>
    <dbReference type="NCBI Taxonomy" id="1802510"/>
    <lineage>
        <taxon>Bacteria</taxon>
        <taxon>Candidatus Woeseibacteriota</taxon>
    </lineage>
</organism>
<dbReference type="Proteomes" id="UP000178603">
    <property type="component" value="Unassembled WGS sequence"/>
</dbReference>
<dbReference type="EMBL" id="MGGW01000021">
    <property type="protein sequence ID" value="OGM53646.1"/>
    <property type="molecule type" value="Genomic_DNA"/>
</dbReference>
<dbReference type="AlphaFoldDB" id="A0A1F8APH0"/>
<keyword evidence="1" id="KW-0472">Membrane</keyword>
<gene>
    <name evidence="2" type="ORF">A3E44_02075</name>
</gene>
<evidence type="ECO:0000313" key="2">
    <source>
        <dbReference type="EMBL" id="OGM53646.1"/>
    </source>
</evidence>
<evidence type="ECO:0000313" key="3">
    <source>
        <dbReference type="Proteomes" id="UP000178603"/>
    </source>
</evidence>
<feature type="transmembrane region" description="Helical" evidence="1">
    <location>
        <begin position="77"/>
        <end position="96"/>
    </location>
</feature>
<keyword evidence="1" id="KW-0812">Transmembrane</keyword>
<reference evidence="2 3" key="1">
    <citation type="journal article" date="2016" name="Nat. Commun.">
        <title>Thousands of microbial genomes shed light on interconnected biogeochemical processes in an aquifer system.</title>
        <authorList>
            <person name="Anantharaman K."/>
            <person name="Brown C.T."/>
            <person name="Hug L.A."/>
            <person name="Sharon I."/>
            <person name="Castelle C.J."/>
            <person name="Probst A.J."/>
            <person name="Thomas B.C."/>
            <person name="Singh A."/>
            <person name="Wilkins M.J."/>
            <person name="Karaoz U."/>
            <person name="Brodie E.L."/>
            <person name="Williams K.H."/>
            <person name="Hubbard S.S."/>
            <person name="Banfield J.F."/>
        </authorList>
    </citation>
    <scope>NUCLEOTIDE SEQUENCE [LARGE SCALE GENOMIC DNA]</scope>
</reference>
<comment type="caution">
    <text evidence="2">The sequence shown here is derived from an EMBL/GenBank/DDBJ whole genome shotgun (WGS) entry which is preliminary data.</text>
</comment>